<dbReference type="PANTHER" id="PTHR43271">
    <property type="entry name" value="BLL2771 PROTEIN"/>
    <property type="match status" value="1"/>
</dbReference>
<dbReference type="eggNOG" id="COG2814">
    <property type="taxonomic scope" value="Bacteria"/>
</dbReference>
<evidence type="ECO:0000256" key="6">
    <source>
        <dbReference type="ARBA" id="ARBA00022989"/>
    </source>
</evidence>
<dbReference type="Proteomes" id="UP000186895">
    <property type="component" value="Unassembled WGS sequence"/>
</dbReference>
<keyword evidence="4" id="KW-1003">Cell membrane</keyword>
<feature type="transmembrane region" description="Helical" evidence="8">
    <location>
        <begin position="301"/>
        <end position="318"/>
    </location>
</feature>
<evidence type="ECO:0000256" key="4">
    <source>
        <dbReference type="ARBA" id="ARBA00022475"/>
    </source>
</evidence>
<dbReference type="PANTHER" id="PTHR43271:SF1">
    <property type="entry name" value="INNER MEMBRANE TRANSPORT PROTEIN YNFM"/>
    <property type="match status" value="1"/>
</dbReference>
<feature type="transmembrane region" description="Helical" evidence="8">
    <location>
        <begin position="78"/>
        <end position="96"/>
    </location>
</feature>
<dbReference type="InterPro" id="IPR011701">
    <property type="entry name" value="MFS"/>
</dbReference>
<dbReference type="InterPro" id="IPR020846">
    <property type="entry name" value="MFS_dom"/>
</dbReference>
<dbReference type="Gene3D" id="1.20.1250.20">
    <property type="entry name" value="MFS general substrate transporter like domains"/>
    <property type="match status" value="1"/>
</dbReference>
<feature type="transmembrane region" description="Helical" evidence="8">
    <location>
        <begin position="339"/>
        <end position="357"/>
    </location>
</feature>
<feature type="transmembrane region" description="Helical" evidence="8">
    <location>
        <begin position="167"/>
        <end position="186"/>
    </location>
</feature>
<dbReference type="EMBL" id="FTMN01000010">
    <property type="protein sequence ID" value="SIQ88674.1"/>
    <property type="molecule type" value="Genomic_DNA"/>
</dbReference>
<name>A0A1N6WF21_9GAMM</name>
<feature type="transmembrane region" description="Helical" evidence="8">
    <location>
        <begin position="102"/>
        <end position="125"/>
    </location>
</feature>
<dbReference type="GO" id="GO:0022857">
    <property type="term" value="F:transmembrane transporter activity"/>
    <property type="evidence" value="ECO:0007669"/>
    <property type="project" value="InterPro"/>
</dbReference>
<organism evidence="10 11">
    <name type="scientific">Marinobacterium stanieri</name>
    <dbReference type="NCBI Taxonomy" id="49186"/>
    <lineage>
        <taxon>Bacteria</taxon>
        <taxon>Pseudomonadati</taxon>
        <taxon>Pseudomonadota</taxon>
        <taxon>Gammaproteobacteria</taxon>
        <taxon>Oceanospirillales</taxon>
        <taxon>Oceanospirillaceae</taxon>
        <taxon>Marinobacterium</taxon>
    </lineage>
</organism>
<comment type="subcellular location">
    <subcellularLocation>
        <location evidence="1">Cell membrane</location>
        <topology evidence="1">Multi-pass membrane protein</topology>
    </subcellularLocation>
</comment>
<evidence type="ECO:0000313" key="11">
    <source>
        <dbReference type="Proteomes" id="UP000186895"/>
    </source>
</evidence>
<evidence type="ECO:0000256" key="3">
    <source>
        <dbReference type="ARBA" id="ARBA00022448"/>
    </source>
</evidence>
<gene>
    <name evidence="10" type="ORF">SAMN05421647_110119</name>
</gene>
<keyword evidence="6 8" id="KW-1133">Transmembrane helix</keyword>
<comment type="similarity">
    <text evidence="2">Belongs to the major facilitator superfamily.</text>
</comment>
<evidence type="ECO:0000256" key="1">
    <source>
        <dbReference type="ARBA" id="ARBA00004651"/>
    </source>
</evidence>
<dbReference type="InterPro" id="IPR036259">
    <property type="entry name" value="MFS_trans_sf"/>
</dbReference>
<evidence type="ECO:0000256" key="2">
    <source>
        <dbReference type="ARBA" id="ARBA00008335"/>
    </source>
</evidence>
<evidence type="ECO:0000259" key="9">
    <source>
        <dbReference type="PROSITE" id="PS50850"/>
    </source>
</evidence>
<dbReference type="GO" id="GO:0005886">
    <property type="term" value="C:plasma membrane"/>
    <property type="evidence" value="ECO:0007669"/>
    <property type="project" value="UniProtKB-SubCell"/>
</dbReference>
<dbReference type="CDD" id="cd17324">
    <property type="entry name" value="MFS_NepI_like"/>
    <property type="match status" value="1"/>
</dbReference>
<feature type="transmembrane region" description="Helical" evidence="8">
    <location>
        <begin position="245"/>
        <end position="264"/>
    </location>
</feature>
<keyword evidence="7 8" id="KW-0472">Membrane</keyword>
<feature type="transmembrane region" description="Helical" evidence="8">
    <location>
        <begin position="49"/>
        <end position="66"/>
    </location>
</feature>
<feature type="transmembrane region" description="Helical" evidence="8">
    <location>
        <begin position="132"/>
        <end position="155"/>
    </location>
</feature>
<protein>
    <submittedName>
        <fullName evidence="10">MFS transporter, YNFM family, putative membrane transport protein</fullName>
    </submittedName>
</protein>
<feature type="transmembrane region" description="Helical" evidence="8">
    <location>
        <begin position="12"/>
        <end position="29"/>
    </location>
</feature>
<accession>A0A1N6WF21</accession>
<evidence type="ECO:0000256" key="7">
    <source>
        <dbReference type="ARBA" id="ARBA00023136"/>
    </source>
</evidence>
<feature type="domain" description="Major facilitator superfamily (MFS) profile" evidence="9">
    <location>
        <begin position="12"/>
        <end position="395"/>
    </location>
</feature>
<feature type="transmembrane region" description="Helical" evidence="8">
    <location>
        <begin position="363"/>
        <end position="387"/>
    </location>
</feature>
<reference evidence="10 11" key="1">
    <citation type="submission" date="2017-01" db="EMBL/GenBank/DDBJ databases">
        <authorList>
            <person name="Mah S.A."/>
            <person name="Swanson W.J."/>
            <person name="Moy G.W."/>
            <person name="Vacquier V.D."/>
        </authorList>
    </citation>
    <scope>NUCLEOTIDE SEQUENCE [LARGE SCALE GENOMIC DNA]</scope>
    <source>
        <strain evidence="10 11">DSM 7027</strain>
    </source>
</reference>
<dbReference type="RefSeq" id="WP_076465357.1">
    <property type="nucleotide sequence ID" value="NZ_FTMN01000010.1"/>
</dbReference>
<keyword evidence="11" id="KW-1185">Reference proteome</keyword>
<feature type="transmembrane region" description="Helical" evidence="8">
    <location>
        <begin position="276"/>
        <end position="295"/>
    </location>
</feature>
<keyword evidence="3" id="KW-0813">Transport</keyword>
<dbReference type="Pfam" id="PF07690">
    <property type="entry name" value="MFS_1"/>
    <property type="match status" value="1"/>
</dbReference>
<evidence type="ECO:0000256" key="5">
    <source>
        <dbReference type="ARBA" id="ARBA00022692"/>
    </source>
</evidence>
<feature type="transmembrane region" description="Helical" evidence="8">
    <location>
        <begin position="214"/>
        <end position="233"/>
    </location>
</feature>
<sequence>MIVSGSSAFWRATLALCLGSFMIFANVYITQPLLPMLAQAFEVSALEAGWTFTVTTLTLGLSLLIWGPLSDALGRRWIMLLTMGGATLVTLMLSFIEHYTAMLALRAVQGVLLAGLPAVAIAWMGDEFEREAMLVAVGLYIGGNSLGGISGRLIGGFVGDWLGWSNAFLVMTLVSLFCLVVFALLLPESRHFRPQPLKPGRMLADLGSHLRNPVLLLAYLIGGFNFFIFINQYSYITFVLSEAPYSLPASVLGMLFLTYLSGTFGSAISGKVGQKLAQPLCMALGVLILMTGTLLTLSDTLWLIIVGFLVNSFGFFFAHSSASSWVSQNARHARASASSLYLLFYYTGASCGGFYLHPFWERLGWQGVVLGSLIVLAGTLTLSLVLYRLQQTRLAAAPA</sequence>
<dbReference type="PROSITE" id="PS50850">
    <property type="entry name" value="MFS"/>
    <property type="match status" value="1"/>
</dbReference>
<evidence type="ECO:0000256" key="8">
    <source>
        <dbReference type="SAM" id="Phobius"/>
    </source>
</evidence>
<dbReference type="SUPFAM" id="SSF103473">
    <property type="entry name" value="MFS general substrate transporter"/>
    <property type="match status" value="1"/>
</dbReference>
<proteinExistence type="inferred from homology"/>
<dbReference type="STRING" id="49186.SAMN05421647_110119"/>
<keyword evidence="5 8" id="KW-0812">Transmembrane</keyword>
<dbReference type="AlphaFoldDB" id="A0A1N6WF21"/>
<evidence type="ECO:0000313" key="10">
    <source>
        <dbReference type="EMBL" id="SIQ88674.1"/>
    </source>
</evidence>